<organism evidence="1 2">
    <name type="scientific">Aphis craccivora</name>
    <name type="common">Cowpea aphid</name>
    <dbReference type="NCBI Taxonomy" id="307492"/>
    <lineage>
        <taxon>Eukaryota</taxon>
        <taxon>Metazoa</taxon>
        <taxon>Ecdysozoa</taxon>
        <taxon>Arthropoda</taxon>
        <taxon>Hexapoda</taxon>
        <taxon>Insecta</taxon>
        <taxon>Pterygota</taxon>
        <taxon>Neoptera</taxon>
        <taxon>Paraneoptera</taxon>
        <taxon>Hemiptera</taxon>
        <taxon>Sternorrhyncha</taxon>
        <taxon>Aphidomorpha</taxon>
        <taxon>Aphidoidea</taxon>
        <taxon>Aphididae</taxon>
        <taxon>Aphidini</taxon>
        <taxon>Aphis</taxon>
        <taxon>Aphis</taxon>
    </lineage>
</organism>
<name>A0A6G0WLU4_APHCR</name>
<dbReference type="EMBL" id="VUJU01008604">
    <property type="protein sequence ID" value="KAF0728272.1"/>
    <property type="molecule type" value="Genomic_DNA"/>
</dbReference>
<reference evidence="1 2" key="1">
    <citation type="submission" date="2019-08" db="EMBL/GenBank/DDBJ databases">
        <title>Whole genome of Aphis craccivora.</title>
        <authorList>
            <person name="Voronova N.V."/>
            <person name="Shulinski R.S."/>
            <person name="Bandarenka Y.V."/>
            <person name="Zhorov D.G."/>
            <person name="Warner D."/>
        </authorList>
    </citation>
    <scope>NUCLEOTIDE SEQUENCE [LARGE SCALE GENOMIC DNA]</scope>
    <source>
        <strain evidence="1">180601</strain>
        <tissue evidence="1">Whole Body</tissue>
    </source>
</reference>
<dbReference type="Proteomes" id="UP000478052">
    <property type="component" value="Unassembled WGS sequence"/>
</dbReference>
<proteinExistence type="predicted"/>
<dbReference type="AlphaFoldDB" id="A0A6G0WLU4"/>
<accession>A0A6G0WLU4</accession>
<protein>
    <submittedName>
        <fullName evidence="1">CCHC-type domain-containing protein</fullName>
    </submittedName>
</protein>
<evidence type="ECO:0000313" key="1">
    <source>
        <dbReference type="EMBL" id="KAF0728272.1"/>
    </source>
</evidence>
<evidence type="ECO:0000313" key="2">
    <source>
        <dbReference type="Proteomes" id="UP000478052"/>
    </source>
</evidence>
<sequence>MRHIEGSLRAQISHRNVKEWETLKEYIINMTQLCYKFDKNVTDGEICGKVLKGLPEEVIKANVEKYELAKLLRSTDEPSVGVKKRIKEVNYLKHFIKSLKVNDNTDAEPKGKNCSNSNHCCQNTDYGNGNGSWSNSSYNNCLPNVDFRHNNFSPNINGSSNWLGNIGHANNNGNY</sequence>
<gene>
    <name evidence="1" type="ORF">FWK35_00024655</name>
</gene>
<comment type="caution">
    <text evidence="1">The sequence shown here is derived from an EMBL/GenBank/DDBJ whole genome shotgun (WGS) entry which is preliminary data.</text>
</comment>
<keyword evidence="2" id="KW-1185">Reference proteome</keyword>